<evidence type="ECO:0000256" key="4">
    <source>
        <dbReference type="ARBA" id="ARBA00022695"/>
    </source>
</evidence>
<evidence type="ECO:0000256" key="6">
    <source>
        <dbReference type="ARBA" id="ARBA00022723"/>
    </source>
</evidence>
<feature type="region of interest" description="Disordered" evidence="12">
    <location>
        <begin position="451"/>
        <end position="602"/>
    </location>
</feature>
<keyword evidence="4" id="KW-0548">Nucleotidyltransferase</keyword>
<dbReference type="GO" id="GO:0009360">
    <property type="term" value="C:DNA polymerase III complex"/>
    <property type="evidence" value="ECO:0007669"/>
    <property type="project" value="InterPro"/>
</dbReference>
<evidence type="ECO:0000256" key="8">
    <source>
        <dbReference type="ARBA" id="ARBA00022833"/>
    </source>
</evidence>
<feature type="compositionally biased region" description="Gly residues" evidence="12">
    <location>
        <begin position="693"/>
        <end position="708"/>
    </location>
</feature>
<dbReference type="FunFam" id="3.40.50.300:FF:000014">
    <property type="entry name" value="DNA polymerase III subunit gamma/tau"/>
    <property type="match status" value="1"/>
</dbReference>
<dbReference type="EMBL" id="FMYF01000003">
    <property type="protein sequence ID" value="SDB80787.1"/>
    <property type="molecule type" value="Genomic_DNA"/>
</dbReference>
<dbReference type="InterPro" id="IPR027417">
    <property type="entry name" value="P-loop_NTPase"/>
</dbReference>
<dbReference type="GO" id="GO:0003887">
    <property type="term" value="F:DNA-directed DNA polymerase activity"/>
    <property type="evidence" value="ECO:0007669"/>
    <property type="project" value="UniProtKB-KW"/>
</dbReference>
<evidence type="ECO:0000256" key="3">
    <source>
        <dbReference type="ARBA" id="ARBA00022679"/>
    </source>
</evidence>
<dbReference type="GO" id="GO:0005524">
    <property type="term" value="F:ATP binding"/>
    <property type="evidence" value="ECO:0007669"/>
    <property type="project" value="UniProtKB-KW"/>
</dbReference>
<accession>A0A1G6GFM4</accession>
<organism evidence="14 15">
    <name type="scientific">Raineyella antarctica</name>
    <dbReference type="NCBI Taxonomy" id="1577474"/>
    <lineage>
        <taxon>Bacteria</taxon>
        <taxon>Bacillati</taxon>
        <taxon>Actinomycetota</taxon>
        <taxon>Actinomycetes</taxon>
        <taxon>Propionibacteriales</taxon>
        <taxon>Propionibacteriaceae</taxon>
        <taxon>Raineyella</taxon>
    </lineage>
</organism>
<dbReference type="InterPro" id="IPR003593">
    <property type="entry name" value="AAA+_ATPase"/>
</dbReference>
<feature type="compositionally biased region" description="Low complexity" evidence="12">
    <location>
        <begin position="461"/>
        <end position="471"/>
    </location>
</feature>
<keyword evidence="5" id="KW-0235">DNA replication</keyword>
<feature type="compositionally biased region" description="Low complexity" evidence="12">
    <location>
        <begin position="752"/>
        <end position="794"/>
    </location>
</feature>
<evidence type="ECO:0000313" key="14">
    <source>
        <dbReference type="EMBL" id="SDB80787.1"/>
    </source>
</evidence>
<feature type="compositionally biased region" description="Acidic residues" evidence="12">
    <location>
        <begin position="821"/>
        <end position="835"/>
    </location>
</feature>
<dbReference type="SUPFAM" id="SSF52540">
    <property type="entry name" value="P-loop containing nucleoside triphosphate hydrolases"/>
    <property type="match status" value="1"/>
</dbReference>
<feature type="compositionally biased region" description="Low complexity" evidence="12">
    <location>
        <begin position="498"/>
        <end position="507"/>
    </location>
</feature>
<feature type="compositionally biased region" description="Low complexity" evidence="12">
    <location>
        <begin position="520"/>
        <end position="538"/>
    </location>
</feature>
<keyword evidence="7" id="KW-0547">Nucleotide-binding</keyword>
<dbReference type="SUPFAM" id="SSF48019">
    <property type="entry name" value="post-AAA+ oligomerization domain-like"/>
    <property type="match status" value="1"/>
</dbReference>
<dbReference type="PANTHER" id="PTHR11669">
    <property type="entry name" value="REPLICATION FACTOR C / DNA POLYMERASE III GAMMA-TAU SUBUNIT"/>
    <property type="match status" value="1"/>
</dbReference>
<evidence type="ECO:0000256" key="5">
    <source>
        <dbReference type="ARBA" id="ARBA00022705"/>
    </source>
</evidence>
<dbReference type="InterPro" id="IPR008921">
    <property type="entry name" value="DNA_pol3_clamp-load_cplx_C"/>
</dbReference>
<dbReference type="Proteomes" id="UP000199086">
    <property type="component" value="Unassembled WGS sequence"/>
</dbReference>
<sequence>MDDDELEPWEDDGADLPDEGEADGPVVVEQDEDDGAGDVTPQAGTGLFAPPAAVPPEESATPLALYRRYRPDSFGEVIGQEHVTKPLQRALENNRVNHAYLFSGPRGCGKTTSARILARALNCENGPAAEPCGHCQSCRDLATGGPGSIDVIEIDAASHGGVDDARDLRERAFFAPVSSRYKIYIIDEAHMVTTQGFNALLKLVEEPPPHVKFIFATTEPDKVIGTIRSRTHHYPFRLVPPKVLTDYLARICTEEGIATETGVLPLVVRAGGGSVRDSLSVLDQLLGGASPEGVTYEHATSLLGFTPDDLLDTMVDAFAAGDGSGVFTVVEKVIEAGQDPRRFAEDLLRRLRDLVIVAAVPDALATGLVDVTPGQAETYANEAAAMGLGELTRAADVIAEGLTQMRGTTAPRLHLELMCARVLLPGADVTERGTNARLDRIERRLNLGGLDTGLPVGEVPGAGAPAPAQRPRGGRREHTPGTAASAGPAPMAPPQPAPAAAAAIPAADGNPVVPAPVRPAAPAASQSDSAQAQGAAGQVTERPARPPRPGRPDRPDLPATPPAQEAPIPSAPVQPVPAMQPVPVPEQAPAPQPRPRADATGARALTTQDAQEHWEDILAAVGRRRHFTKVLLEGNGALVSLVGGVLTLALGSAGARTSFERPRERQTFLEALTEVFGVALQVETIIDPDAGRQGRGGRGTSGPSGPGGRTPPAGAGPAPAGSGAGRPGAAGPGAPRPTGPGGSAGQPGAGGPVVAAGTRPPSGGQQSVPAGSPTPPASTASTAPAMPPASSASPRLRGTRRGVSAAAGAPIREEVPPPPEPPEDPWDEPPPEEDPYVPRTPPHADSRPVTSAPDRDLDRPPVRAAAAPGAAPSAGPVAGPGASGPTTPSARSAVGGHSARQTPGAQSGPTSRPSRYSQVVAAPQPAKELTPEEEAAAYSDEDMTVGEGYENAAELLTNVLGAELILEEQQETGLQV</sequence>
<evidence type="ECO:0000256" key="10">
    <source>
        <dbReference type="ARBA" id="ARBA00022932"/>
    </source>
</evidence>
<feature type="compositionally biased region" description="Pro residues" evidence="12">
    <location>
        <begin position="569"/>
        <end position="594"/>
    </location>
</feature>
<dbReference type="Gene3D" id="1.10.8.60">
    <property type="match status" value="1"/>
</dbReference>
<dbReference type="InterPro" id="IPR022754">
    <property type="entry name" value="DNA_pol_III_gamma-3"/>
</dbReference>
<protein>
    <recommendedName>
        <fullName evidence="2">DNA-directed DNA polymerase</fullName>
        <ecNumber evidence="2">2.7.7.7</ecNumber>
    </recommendedName>
</protein>
<keyword evidence="3" id="KW-0808">Transferase</keyword>
<dbReference type="CDD" id="cd00009">
    <property type="entry name" value="AAA"/>
    <property type="match status" value="1"/>
</dbReference>
<feature type="compositionally biased region" description="Polar residues" evidence="12">
    <location>
        <begin position="899"/>
        <end position="917"/>
    </location>
</feature>
<proteinExistence type="inferred from homology"/>
<reference evidence="14 15" key="1">
    <citation type="submission" date="2016-06" db="EMBL/GenBank/DDBJ databases">
        <authorList>
            <person name="Olsen C.W."/>
            <person name="Carey S."/>
            <person name="Hinshaw L."/>
            <person name="Karasin A.I."/>
        </authorList>
    </citation>
    <scope>NUCLEOTIDE SEQUENCE [LARGE SCALE GENOMIC DNA]</scope>
    <source>
        <strain evidence="14 15">LZ-22</strain>
    </source>
</reference>
<evidence type="ECO:0000259" key="13">
    <source>
        <dbReference type="SMART" id="SM00382"/>
    </source>
</evidence>
<dbReference type="Pfam" id="PF22608">
    <property type="entry name" value="DNAX_ATPase_lid"/>
    <property type="match status" value="1"/>
</dbReference>
<evidence type="ECO:0000256" key="1">
    <source>
        <dbReference type="ARBA" id="ARBA00006360"/>
    </source>
</evidence>
<feature type="compositionally biased region" description="Low complexity" evidence="12">
    <location>
        <begin position="710"/>
        <end position="721"/>
    </location>
</feature>
<dbReference type="AlphaFoldDB" id="A0A1G6GFM4"/>
<gene>
    <name evidence="14" type="ORF">GA0111570_103107</name>
</gene>
<dbReference type="Gene3D" id="3.40.50.300">
    <property type="entry name" value="P-loop containing nucleotide triphosphate hydrolases"/>
    <property type="match status" value="1"/>
</dbReference>
<comment type="similarity">
    <text evidence="1">Belongs to the DnaX/STICHEL family.</text>
</comment>
<dbReference type="CDD" id="cd18137">
    <property type="entry name" value="HLD_clamp_pol_III_gamma_tau"/>
    <property type="match status" value="1"/>
</dbReference>
<dbReference type="GO" id="GO:0046872">
    <property type="term" value="F:metal ion binding"/>
    <property type="evidence" value="ECO:0007669"/>
    <property type="project" value="UniProtKB-KW"/>
</dbReference>
<comment type="catalytic activity">
    <reaction evidence="11">
        <text>DNA(n) + a 2'-deoxyribonucleoside 5'-triphosphate = DNA(n+1) + diphosphate</text>
        <dbReference type="Rhea" id="RHEA:22508"/>
        <dbReference type="Rhea" id="RHEA-COMP:17339"/>
        <dbReference type="Rhea" id="RHEA-COMP:17340"/>
        <dbReference type="ChEBI" id="CHEBI:33019"/>
        <dbReference type="ChEBI" id="CHEBI:61560"/>
        <dbReference type="ChEBI" id="CHEBI:173112"/>
        <dbReference type="EC" id="2.7.7.7"/>
    </reaction>
</comment>
<evidence type="ECO:0000256" key="12">
    <source>
        <dbReference type="SAM" id="MobiDB-lite"/>
    </source>
</evidence>
<dbReference type="STRING" id="1577474.GA0111570_103107"/>
<feature type="compositionally biased region" description="Gly residues" evidence="12">
    <location>
        <begin position="739"/>
        <end position="751"/>
    </location>
</feature>
<dbReference type="GO" id="GO:0003677">
    <property type="term" value="F:DNA binding"/>
    <property type="evidence" value="ECO:0007669"/>
    <property type="project" value="InterPro"/>
</dbReference>
<name>A0A1G6GFM4_9ACTN</name>
<dbReference type="NCBIfam" id="NF005846">
    <property type="entry name" value="PRK07764.1-6"/>
    <property type="match status" value="1"/>
</dbReference>
<feature type="compositionally biased region" description="Gly residues" evidence="12">
    <location>
        <begin position="722"/>
        <end position="731"/>
    </location>
</feature>
<dbReference type="PANTHER" id="PTHR11669:SF0">
    <property type="entry name" value="PROTEIN STICHEL-LIKE 2"/>
    <property type="match status" value="1"/>
</dbReference>
<evidence type="ECO:0000256" key="9">
    <source>
        <dbReference type="ARBA" id="ARBA00022840"/>
    </source>
</evidence>
<keyword evidence="10" id="KW-0239">DNA-directed DNA polymerase</keyword>
<dbReference type="Pfam" id="PF12169">
    <property type="entry name" value="DNA_pol3_gamma3"/>
    <property type="match status" value="1"/>
</dbReference>
<keyword evidence="9" id="KW-0067">ATP-binding</keyword>
<feature type="region of interest" description="Disordered" evidence="12">
    <location>
        <begin position="1"/>
        <end position="57"/>
    </location>
</feature>
<dbReference type="InterPro" id="IPR045085">
    <property type="entry name" value="HLD_clamp_pol_III_gamma_tau"/>
</dbReference>
<evidence type="ECO:0000256" key="7">
    <source>
        <dbReference type="ARBA" id="ARBA00022741"/>
    </source>
</evidence>
<feature type="compositionally biased region" description="Acidic residues" evidence="12">
    <location>
        <begin position="1"/>
        <end position="22"/>
    </location>
</feature>
<dbReference type="Pfam" id="PF13177">
    <property type="entry name" value="DNA_pol3_delta2"/>
    <property type="match status" value="1"/>
</dbReference>
<evidence type="ECO:0000313" key="15">
    <source>
        <dbReference type="Proteomes" id="UP000199086"/>
    </source>
</evidence>
<dbReference type="NCBIfam" id="TIGR02397">
    <property type="entry name" value="dnaX_nterm"/>
    <property type="match status" value="1"/>
</dbReference>
<evidence type="ECO:0000256" key="2">
    <source>
        <dbReference type="ARBA" id="ARBA00012417"/>
    </source>
</evidence>
<dbReference type="GO" id="GO:0006261">
    <property type="term" value="P:DNA-templated DNA replication"/>
    <property type="evidence" value="ECO:0007669"/>
    <property type="project" value="TreeGrafter"/>
</dbReference>
<dbReference type="InterPro" id="IPR050238">
    <property type="entry name" value="DNA_Rep/Repair_Clamp_Loader"/>
</dbReference>
<dbReference type="SMART" id="SM00382">
    <property type="entry name" value="AAA"/>
    <property type="match status" value="1"/>
</dbReference>
<dbReference type="Gene3D" id="1.20.272.10">
    <property type="match status" value="1"/>
</dbReference>
<evidence type="ECO:0000256" key="11">
    <source>
        <dbReference type="ARBA" id="ARBA00049244"/>
    </source>
</evidence>
<dbReference type="InterPro" id="IPR012763">
    <property type="entry name" value="DNA_pol_III_sug/sutau_N"/>
</dbReference>
<keyword evidence="8" id="KW-0862">Zinc</keyword>
<feature type="compositionally biased region" description="Low complexity" evidence="12">
    <location>
        <begin position="862"/>
        <end position="890"/>
    </location>
</feature>
<feature type="domain" description="AAA+ ATPase" evidence="13">
    <location>
        <begin position="96"/>
        <end position="244"/>
    </location>
</feature>
<keyword evidence="6" id="KW-0479">Metal-binding</keyword>
<dbReference type="RefSeq" id="WP_092607456.1">
    <property type="nucleotide sequence ID" value="NZ_FMYF01000003.1"/>
</dbReference>
<dbReference type="EC" id="2.7.7.7" evidence="2"/>
<feature type="compositionally biased region" description="Acidic residues" evidence="12">
    <location>
        <begin position="931"/>
        <end position="943"/>
    </location>
</feature>
<keyword evidence="15" id="KW-1185">Reference proteome</keyword>
<feature type="region of interest" description="Disordered" evidence="12">
    <location>
        <begin position="687"/>
        <end position="943"/>
    </location>
</feature>